<evidence type="ECO:0000313" key="9">
    <source>
        <dbReference type="Proteomes" id="UP001176940"/>
    </source>
</evidence>
<dbReference type="EMBL" id="CAUEEQ010067030">
    <property type="protein sequence ID" value="CAJ0965385.1"/>
    <property type="molecule type" value="Genomic_DNA"/>
</dbReference>
<dbReference type="InterPro" id="IPR050271">
    <property type="entry name" value="UDP-glycosyltransferase"/>
</dbReference>
<feature type="transmembrane region" description="Helical" evidence="7">
    <location>
        <begin position="44"/>
        <end position="66"/>
    </location>
</feature>
<keyword evidence="6 7" id="KW-1133">Transmembrane helix</keyword>
<keyword evidence="3" id="KW-0328">Glycosyltransferase</keyword>
<reference evidence="8" key="1">
    <citation type="submission" date="2023-07" db="EMBL/GenBank/DDBJ databases">
        <authorList>
            <person name="Stuckert A."/>
        </authorList>
    </citation>
    <scope>NUCLEOTIDE SEQUENCE</scope>
</reference>
<evidence type="ECO:0000256" key="5">
    <source>
        <dbReference type="ARBA" id="ARBA00022692"/>
    </source>
</evidence>
<comment type="caution">
    <text evidence="8">The sequence shown here is derived from an EMBL/GenBank/DDBJ whole genome shotgun (WGS) entry which is preliminary data.</text>
</comment>
<evidence type="ECO:0000256" key="1">
    <source>
        <dbReference type="ARBA" id="ARBA00004167"/>
    </source>
</evidence>
<evidence type="ECO:0000256" key="4">
    <source>
        <dbReference type="ARBA" id="ARBA00022679"/>
    </source>
</evidence>
<proteinExistence type="inferred from homology"/>
<evidence type="ECO:0000256" key="3">
    <source>
        <dbReference type="ARBA" id="ARBA00022676"/>
    </source>
</evidence>
<dbReference type="Gene3D" id="3.40.50.2000">
    <property type="entry name" value="Glycogen Phosphorylase B"/>
    <property type="match status" value="1"/>
</dbReference>
<sequence length="386" mass="44326">MAFYSSEDRKRGSYEPWDDKGSKCYKINVDLRLLTLENMDLTKFSLYVFSSFFIFYQVGGGKLLVVPMDGSHWLSMRLVVEKLMQNGHDVVVVMPESSLTMGGSEKYTILTFPVPYTSQEISANFQKLSKEHFTLPSHFPWIATAMLDSMMVVFNKFYQTCESLLLNQQLIQKLRDEKFDAIHFLLCGVILAEHLDLPNVNFLRGLPCGYDYDSAQCETPLSYVPRLFSKFSDKMTFIERVKNLMIKLLEPYYCGVIYSSWMRLATELLKKDIAPVQLFSRTSVWLLRYDFVFEYPKTLMPNMVFIGGINCRLQKSLPNFSASDNYSSSTEAVPTFVDGSLLWCTTSTGTFVSHIGIDGTKRTLYEQTLKVSVILDLLVLFNLWNS</sequence>
<evidence type="ECO:0000256" key="7">
    <source>
        <dbReference type="SAM" id="Phobius"/>
    </source>
</evidence>
<dbReference type="PANTHER" id="PTHR48043">
    <property type="entry name" value="EG:EG0003.4 PROTEIN-RELATED"/>
    <property type="match status" value="1"/>
</dbReference>
<keyword evidence="7" id="KW-0472">Membrane</keyword>
<comment type="subcellular location">
    <subcellularLocation>
        <location evidence="1">Membrane</location>
        <topology evidence="1">Single-pass membrane protein</topology>
    </subcellularLocation>
</comment>
<protein>
    <submittedName>
        <fullName evidence="8">Uncharacterized protein</fullName>
    </submittedName>
</protein>
<keyword evidence="5 7" id="KW-0812">Transmembrane</keyword>
<keyword evidence="4" id="KW-0808">Transferase</keyword>
<keyword evidence="9" id="KW-1185">Reference proteome</keyword>
<evidence type="ECO:0000256" key="6">
    <source>
        <dbReference type="ARBA" id="ARBA00022989"/>
    </source>
</evidence>
<name>A0ABN9MF42_9NEOB</name>
<comment type="similarity">
    <text evidence="2">Belongs to the UDP-glycosyltransferase family.</text>
</comment>
<gene>
    <name evidence="8" type="ORF">RIMI_LOCUS20226293</name>
</gene>
<dbReference type="Pfam" id="PF00201">
    <property type="entry name" value="UDPGT"/>
    <property type="match status" value="1"/>
</dbReference>
<evidence type="ECO:0000313" key="8">
    <source>
        <dbReference type="EMBL" id="CAJ0965385.1"/>
    </source>
</evidence>
<dbReference type="SUPFAM" id="SSF53756">
    <property type="entry name" value="UDP-Glycosyltransferase/glycogen phosphorylase"/>
    <property type="match status" value="1"/>
</dbReference>
<dbReference type="Proteomes" id="UP001176940">
    <property type="component" value="Unassembled WGS sequence"/>
</dbReference>
<dbReference type="InterPro" id="IPR002213">
    <property type="entry name" value="UDP_glucos_trans"/>
</dbReference>
<evidence type="ECO:0000256" key="2">
    <source>
        <dbReference type="ARBA" id="ARBA00009995"/>
    </source>
</evidence>
<accession>A0ABN9MF42</accession>
<organism evidence="8 9">
    <name type="scientific">Ranitomeya imitator</name>
    <name type="common">mimic poison frog</name>
    <dbReference type="NCBI Taxonomy" id="111125"/>
    <lineage>
        <taxon>Eukaryota</taxon>
        <taxon>Metazoa</taxon>
        <taxon>Chordata</taxon>
        <taxon>Craniata</taxon>
        <taxon>Vertebrata</taxon>
        <taxon>Euteleostomi</taxon>
        <taxon>Amphibia</taxon>
        <taxon>Batrachia</taxon>
        <taxon>Anura</taxon>
        <taxon>Neobatrachia</taxon>
        <taxon>Hyloidea</taxon>
        <taxon>Dendrobatidae</taxon>
        <taxon>Dendrobatinae</taxon>
        <taxon>Ranitomeya</taxon>
    </lineage>
</organism>
<dbReference type="PANTHER" id="PTHR48043:SF161">
    <property type="entry name" value="UDP GLUCURONOSYLTRANSFERASE FAMILY 1 MEMBER A1"/>
    <property type="match status" value="1"/>
</dbReference>